<sequence length="217" mass="24473">MSSTAQQSFVAVDDSFSNVTPSVIHFVFTLVAQTFVFGVYTLLLCLSTRLLLKRGLEIRANRVMLSLTLFMYILSIGYWAFFIVYAVDLLRAHINVAAKPLSDHDEITRWLPLVNSIAMIIFVLSDGVLIWRAWAIGQRQLRKYLWFSMGFLGLAAVAVVLAISFRMASFFKKQRIHIVLLGVLSGLQPVSDRGGCRSCMATSPNTEQNIYGQRKRE</sequence>
<feature type="transmembrane region" description="Helical" evidence="1">
    <location>
        <begin position="107"/>
        <end position="132"/>
    </location>
</feature>
<gene>
    <name evidence="2" type="ORF">MVEN_00816700</name>
</gene>
<accession>A0A8H6YG88</accession>
<organism evidence="2 3">
    <name type="scientific">Mycena venus</name>
    <dbReference type="NCBI Taxonomy" id="2733690"/>
    <lineage>
        <taxon>Eukaryota</taxon>
        <taxon>Fungi</taxon>
        <taxon>Dikarya</taxon>
        <taxon>Basidiomycota</taxon>
        <taxon>Agaricomycotina</taxon>
        <taxon>Agaricomycetes</taxon>
        <taxon>Agaricomycetidae</taxon>
        <taxon>Agaricales</taxon>
        <taxon>Marasmiineae</taxon>
        <taxon>Mycenaceae</taxon>
        <taxon>Mycena</taxon>
    </lineage>
</organism>
<comment type="caution">
    <text evidence="2">The sequence shown here is derived from an EMBL/GenBank/DDBJ whole genome shotgun (WGS) entry which is preliminary data.</text>
</comment>
<keyword evidence="1" id="KW-0812">Transmembrane</keyword>
<name>A0A8H6YG88_9AGAR</name>
<evidence type="ECO:0000313" key="2">
    <source>
        <dbReference type="EMBL" id="KAF7357709.1"/>
    </source>
</evidence>
<dbReference type="Proteomes" id="UP000620124">
    <property type="component" value="Unassembled WGS sequence"/>
</dbReference>
<keyword evidence="1" id="KW-1133">Transmembrane helix</keyword>
<keyword evidence="1" id="KW-0472">Membrane</keyword>
<keyword evidence="3" id="KW-1185">Reference proteome</keyword>
<dbReference type="EMBL" id="JACAZI010000006">
    <property type="protein sequence ID" value="KAF7357709.1"/>
    <property type="molecule type" value="Genomic_DNA"/>
</dbReference>
<feature type="transmembrane region" description="Helical" evidence="1">
    <location>
        <begin position="144"/>
        <end position="165"/>
    </location>
</feature>
<evidence type="ECO:0000256" key="1">
    <source>
        <dbReference type="SAM" id="Phobius"/>
    </source>
</evidence>
<dbReference type="OrthoDB" id="2963243at2759"/>
<proteinExistence type="predicted"/>
<protein>
    <submittedName>
        <fullName evidence="2">Uncharacterized protein</fullName>
    </submittedName>
</protein>
<feature type="transmembrane region" description="Helical" evidence="1">
    <location>
        <begin position="23"/>
        <end position="52"/>
    </location>
</feature>
<evidence type="ECO:0000313" key="3">
    <source>
        <dbReference type="Proteomes" id="UP000620124"/>
    </source>
</evidence>
<feature type="transmembrane region" description="Helical" evidence="1">
    <location>
        <begin position="64"/>
        <end position="87"/>
    </location>
</feature>
<reference evidence="2" key="1">
    <citation type="submission" date="2020-05" db="EMBL/GenBank/DDBJ databases">
        <title>Mycena genomes resolve the evolution of fungal bioluminescence.</title>
        <authorList>
            <person name="Tsai I.J."/>
        </authorList>
    </citation>
    <scope>NUCLEOTIDE SEQUENCE</scope>
    <source>
        <strain evidence="2">CCC161011</strain>
    </source>
</reference>
<dbReference type="AlphaFoldDB" id="A0A8H6YG88"/>